<evidence type="ECO:0000256" key="4">
    <source>
        <dbReference type="ARBA" id="ARBA00022723"/>
    </source>
</evidence>
<keyword evidence="5 10" id="KW-0547">Nucleotide-binding</keyword>
<evidence type="ECO:0000313" key="12">
    <source>
        <dbReference type="EMBL" id="AKD24414.1"/>
    </source>
</evidence>
<dbReference type="SUPFAM" id="SSF52540">
    <property type="entry name" value="P-loop containing nucleoside triphosphate hydrolases"/>
    <property type="match status" value="1"/>
</dbReference>
<evidence type="ECO:0000256" key="3">
    <source>
        <dbReference type="ARBA" id="ARBA00022618"/>
    </source>
</evidence>
<dbReference type="FunFam" id="3.40.50.300:FF:000098">
    <property type="entry name" value="Probable GTP-binding protein EngB"/>
    <property type="match status" value="1"/>
</dbReference>
<accession>A0A0E3UZJ4</accession>
<keyword evidence="8 10" id="KW-0717">Septation</keyword>
<dbReference type="GO" id="GO:0000917">
    <property type="term" value="P:division septum assembly"/>
    <property type="evidence" value="ECO:0007669"/>
    <property type="project" value="UniProtKB-KW"/>
</dbReference>
<dbReference type="PROSITE" id="PS51706">
    <property type="entry name" value="G_ENGB"/>
    <property type="match status" value="1"/>
</dbReference>
<comment type="function">
    <text evidence="10">Necessary for normal cell division and for the maintenance of normal septation.</text>
</comment>
<dbReference type="InterPro" id="IPR019987">
    <property type="entry name" value="GTP-bd_ribosome_bio_YsxC"/>
</dbReference>
<evidence type="ECO:0000256" key="6">
    <source>
        <dbReference type="ARBA" id="ARBA00022842"/>
    </source>
</evidence>
<dbReference type="Gene3D" id="3.40.50.300">
    <property type="entry name" value="P-loop containing nucleotide triphosphate hydrolases"/>
    <property type="match status" value="1"/>
</dbReference>
<keyword evidence="3 10" id="KW-0132">Cell division</keyword>
<evidence type="ECO:0000256" key="8">
    <source>
        <dbReference type="ARBA" id="ARBA00023210"/>
    </source>
</evidence>
<dbReference type="PANTHER" id="PTHR11649:SF13">
    <property type="entry name" value="ENGB-TYPE G DOMAIN-CONTAINING PROTEIN"/>
    <property type="match status" value="1"/>
</dbReference>
<dbReference type="GO" id="GO:0005829">
    <property type="term" value="C:cytosol"/>
    <property type="evidence" value="ECO:0007669"/>
    <property type="project" value="TreeGrafter"/>
</dbReference>
<dbReference type="InterPro" id="IPR027417">
    <property type="entry name" value="P-loop_NTPase"/>
</dbReference>
<keyword evidence="9 10" id="KW-0131">Cell cycle</keyword>
<keyword evidence="7 10" id="KW-0342">GTP-binding</keyword>
<proteinExistence type="inferred from homology"/>
<evidence type="ECO:0000256" key="9">
    <source>
        <dbReference type="ARBA" id="ARBA00023306"/>
    </source>
</evidence>
<sequence>MSKLFQARFATTVNDTHCLPATPLREVAFAGRSNAGKSSAINVLCNQKRLAFASKTPGRTQHINYFGLFAKDDLLAYLVDLPGYGYAAVNHETKYHWNALLSDYLQEREQLVGMVLIVDSRRGITELDEQMIQWFVPTGKPIHILLSKCDKLNKSECKHALEAVRKQLQQYDPALPDGHGDSKKLTAQLFSSTKRIGLEEADNIVIKWLFAAETQEDEIKS</sequence>
<dbReference type="RefSeq" id="WP_046329394.1">
    <property type="nucleotide sequence ID" value="NZ_CP007501.1"/>
</dbReference>
<dbReference type="Pfam" id="PF01926">
    <property type="entry name" value="MMR_HSR1"/>
    <property type="match status" value="1"/>
</dbReference>
<gene>
    <name evidence="10" type="primary">engB</name>
    <name evidence="12" type="ORF">CL55_00000810</name>
</gene>
<protein>
    <recommendedName>
        <fullName evidence="10">Probable GTP-binding protein EngB</fullName>
    </recommendedName>
</protein>
<evidence type="ECO:0000256" key="2">
    <source>
        <dbReference type="ARBA" id="ARBA00009638"/>
    </source>
</evidence>
<keyword evidence="4" id="KW-0479">Metal-binding</keyword>
<dbReference type="OrthoDB" id="9804921at2"/>
<dbReference type="PATRIC" id="fig|576611.7.peg.81"/>
<organism evidence="12 13">
    <name type="scientific">Polynucleobacter duraquae</name>
    <dbReference type="NCBI Taxonomy" id="1835254"/>
    <lineage>
        <taxon>Bacteria</taxon>
        <taxon>Pseudomonadati</taxon>
        <taxon>Pseudomonadota</taxon>
        <taxon>Betaproteobacteria</taxon>
        <taxon>Burkholderiales</taxon>
        <taxon>Burkholderiaceae</taxon>
        <taxon>Polynucleobacter</taxon>
    </lineage>
</organism>
<dbReference type="InterPro" id="IPR006073">
    <property type="entry name" value="GTP-bd"/>
</dbReference>
<evidence type="ECO:0000256" key="10">
    <source>
        <dbReference type="HAMAP-Rule" id="MF_00321"/>
    </source>
</evidence>
<dbReference type="GO" id="GO:0046872">
    <property type="term" value="F:metal ion binding"/>
    <property type="evidence" value="ECO:0007669"/>
    <property type="project" value="UniProtKB-KW"/>
</dbReference>
<dbReference type="EMBL" id="CP007501">
    <property type="protein sequence ID" value="AKD24414.1"/>
    <property type="molecule type" value="Genomic_DNA"/>
</dbReference>
<dbReference type="PANTHER" id="PTHR11649">
    <property type="entry name" value="MSS1/TRME-RELATED GTP-BINDING PROTEIN"/>
    <property type="match status" value="1"/>
</dbReference>
<comment type="cofactor">
    <cofactor evidence="1">
        <name>Mg(2+)</name>
        <dbReference type="ChEBI" id="CHEBI:18420"/>
    </cofactor>
</comment>
<evidence type="ECO:0000256" key="7">
    <source>
        <dbReference type="ARBA" id="ARBA00023134"/>
    </source>
</evidence>
<dbReference type="NCBIfam" id="TIGR03598">
    <property type="entry name" value="GTPase_YsxC"/>
    <property type="match status" value="1"/>
</dbReference>
<dbReference type="Proteomes" id="UP000061135">
    <property type="component" value="Chromosome"/>
</dbReference>
<keyword evidence="13" id="KW-1185">Reference proteome</keyword>
<dbReference type="InterPro" id="IPR030393">
    <property type="entry name" value="G_ENGB_dom"/>
</dbReference>
<dbReference type="STRING" id="1835254.CL55_00000810"/>
<dbReference type="HAMAP" id="MF_00321">
    <property type="entry name" value="GTPase_EngB"/>
    <property type="match status" value="1"/>
</dbReference>
<dbReference type="KEGG" id="pdq:CL55_00000810"/>
<reference evidence="12 13" key="1">
    <citation type="submission" date="2014-03" db="EMBL/GenBank/DDBJ databases">
        <title>Genome of Polynucleobacter strain MWH-MoK4.</title>
        <authorList>
            <person name="Hahn M.W."/>
        </authorList>
    </citation>
    <scope>NUCLEOTIDE SEQUENCE [LARGE SCALE GENOMIC DNA]</scope>
    <source>
        <strain evidence="12 13">MWH-MoK4</strain>
    </source>
</reference>
<evidence type="ECO:0000259" key="11">
    <source>
        <dbReference type="PROSITE" id="PS51706"/>
    </source>
</evidence>
<dbReference type="AlphaFoldDB" id="A0A0E3UZJ4"/>
<evidence type="ECO:0000313" key="13">
    <source>
        <dbReference type="Proteomes" id="UP000061135"/>
    </source>
</evidence>
<keyword evidence="6" id="KW-0460">Magnesium</keyword>
<evidence type="ECO:0000256" key="1">
    <source>
        <dbReference type="ARBA" id="ARBA00001946"/>
    </source>
</evidence>
<dbReference type="GO" id="GO:0005525">
    <property type="term" value="F:GTP binding"/>
    <property type="evidence" value="ECO:0007669"/>
    <property type="project" value="UniProtKB-UniRule"/>
</dbReference>
<feature type="domain" description="EngB-type G" evidence="11">
    <location>
        <begin position="23"/>
        <end position="211"/>
    </location>
</feature>
<dbReference type="HOGENOM" id="CLU_033732_1_1_4"/>
<name>A0A0E3UZJ4_9BURK</name>
<dbReference type="CDD" id="cd01876">
    <property type="entry name" value="YihA_EngB"/>
    <property type="match status" value="1"/>
</dbReference>
<evidence type="ECO:0000256" key="5">
    <source>
        <dbReference type="ARBA" id="ARBA00022741"/>
    </source>
</evidence>
<comment type="similarity">
    <text evidence="2 10">Belongs to the TRAFAC class TrmE-Era-EngA-EngB-Septin-like GTPase superfamily. EngB GTPase family.</text>
</comment>